<accession>A0A210PN10</accession>
<name>A0A210PN10_MIZYE</name>
<sequence>MERLLPKAKMTQYIMLKHRTLAITSNIICFLFKCWHRRFNGKAGRAMLHFYLLEPLLRKESNMVEVTMRLVEDQALTRYRRDRNRFREKKVDQLWSQLEEQTIRTSAFLRAVSKLCAPGFPE</sequence>
<gene>
    <name evidence="1" type="ORF">KP79_PYT22647</name>
</gene>
<protein>
    <submittedName>
        <fullName evidence="1">Uncharacterized protein</fullName>
    </submittedName>
</protein>
<evidence type="ECO:0000313" key="1">
    <source>
        <dbReference type="EMBL" id="OWF37857.1"/>
    </source>
</evidence>
<dbReference type="AlphaFoldDB" id="A0A210PN10"/>
<dbReference type="Proteomes" id="UP000242188">
    <property type="component" value="Unassembled WGS sequence"/>
</dbReference>
<comment type="caution">
    <text evidence="1">The sequence shown here is derived from an EMBL/GenBank/DDBJ whole genome shotgun (WGS) entry which is preliminary data.</text>
</comment>
<dbReference type="EMBL" id="NEDP02005578">
    <property type="protein sequence ID" value="OWF37857.1"/>
    <property type="molecule type" value="Genomic_DNA"/>
</dbReference>
<proteinExistence type="predicted"/>
<organism evidence="1 2">
    <name type="scientific">Mizuhopecten yessoensis</name>
    <name type="common">Japanese scallop</name>
    <name type="synonym">Patinopecten yessoensis</name>
    <dbReference type="NCBI Taxonomy" id="6573"/>
    <lineage>
        <taxon>Eukaryota</taxon>
        <taxon>Metazoa</taxon>
        <taxon>Spiralia</taxon>
        <taxon>Lophotrochozoa</taxon>
        <taxon>Mollusca</taxon>
        <taxon>Bivalvia</taxon>
        <taxon>Autobranchia</taxon>
        <taxon>Pteriomorphia</taxon>
        <taxon>Pectinida</taxon>
        <taxon>Pectinoidea</taxon>
        <taxon>Pectinidae</taxon>
        <taxon>Mizuhopecten</taxon>
    </lineage>
</organism>
<keyword evidence="2" id="KW-1185">Reference proteome</keyword>
<reference evidence="1 2" key="1">
    <citation type="journal article" date="2017" name="Nat. Ecol. Evol.">
        <title>Scallop genome provides insights into evolution of bilaterian karyotype and development.</title>
        <authorList>
            <person name="Wang S."/>
            <person name="Zhang J."/>
            <person name="Jiao W."/>
            <person name="Li J."/>
            <person name="Xun X."/>
            <person name="Sun Y."/>
            <person name="Guo X."/>
            <person name="Huan P."/>
            <person name="Dong B."/>
            <person name="Zhang L."/>
            <person name="Hu X."/>
            <person name="Sun X."/>
            <person name="Wang J."/>
            <person name="Zhao C."/>
            <person name="Wang Y."/>
            <person name="Wang D."/>
            <person name="Huang X."/>
            <person name="Wang R."/>
            <person name="Lv J."/>
            <person name="Li Y."/>
            <person name="Zhang Z."/>
            <person name="Liu B."/>
            <person name="Lu W."/>
            <person name="Hui Y."/>
            <person name="Liang J."/>
            <person name="Zhou Z."/>
            <person name="Hou R."/>
            <person name="Li X."/>
            <person name="Liu Y."/>
            <person name="Li H."/>
            <person name="Ning X."/>
            <person name="Lin Y."/>
            <person name="Zhao L."/>
            <person name="Xing Q."/>
            <person name="Dou J."/>
            <person name="Li Y."/>
            <person name="Mao J."/>
            <person name="Guo H."/>
            <person name="Dou H."/>
            <person name="Li T."/>
            <person name="Mu C."/>
            <person name="Jiang W."/>
            <person name="Fu Q."/>
            <person name="Fu X."/>
            <person name="Miao Y."/>
            <person name="Liu J."/>
            <person name="Yu Q."/>
            <person name="Li R."/>
            <person name="Liao H."/>
            <person name="Li X."/>
            <person name="Kong Y."/>
            <person name="Jiang Z."/>
            <person name="Chourrout D."/>
            <person name="Li R."/>
            <person name="Bao Z."/>
        </authorList>
    </citation>
    <scope>NUCLEOTIDE SEQUENCE [LARGE SCALE GENOMIC DNA]</scope>
    <source>
        <strain evidence="1 2">PY_sf001</strain>
    </source>
</reference>
<evidence type="ECO:0000313" key="2">
    <source>
        <dbReference type="Proteomes" id="UP000242188"/>
    </source>
</evidence>